<feature type="transmembrane region" description="Helical" evidence="9">
    <location>
        <begin position="12"/>
        <end position="33"/>
    </location>
</feature>
<evidence type="ECO:0000256" key="8">
    <source>
        <dbReference type="SAM" id="MobiDB-lite"/>
    </source>
</evidence>
<evidence type="ECO:0000256" key="5">
    <source>
        <dbReference type="ARBA" id="ARBA00022989"/>
    </source>
</evidence>
<protein>
    <recommendedName>
        <fullName evidence="2">Seipin</fullName>
    </recommendedName>
</protein>
<evidence type="ECO:0000313" key="11">
    <source>
        <dbReference type="Proteomes" id="UP000286415"/>
    </source>
</evidence>
<evidence type="ECO:0000256" key="1">
    <source>
        <dbReference type="ARBA" id="ARBA00004477"/>
    </source>
</evidence>
<name>A0A8T1MS93_CLOSI</name>
<feature type="transmembrane region" description="Helical" evidence="9">
    <location>
        <begin position="212"/>
        <end position="236"/>
    </location>
</feature>
<proteinExistence type="predicted"/>
<accession>A0A8T1MS93</accession>
<feature type="compositionally biased region" description="Polar residues" evidence="8">
    <location>
        <begin position="268"/>
        <end position="277"/>
    </location>
</feature>
<dbReference type="PANTHER" id="PTHR21212">
    <property type="entry name" value="BERNARDINELLI-SEIP CONGENITAL LIPODYSTROPHY 2 HOMOLOG BSCL2 PROTEIN"/>
    <property type="match status" value="1"/>
</dbReference>
<dbReference type="EMBL" id="NIRI02000042">
    <property type="protein sequence ID" value="KAG5452043.1"/>
    <property type="molecule type" value="Genomic_DNA"/>
</dbReference>
<evidence type="ECO:0000256" key="2">
    <source>
        <dbReference type="ARBA" id="ARBA00022064"/>
    </source>
</evidence>
<keyword evidence="6" id="KW-0443">Lipid metabolism</keyword>
<dbReference type="PANTHER" id="PTHR21212:SF0">
    <property type="entry name" value="SEIPIN"/>
    <property type="match status" value="1"/>
</dbReference>
<dbReference type="GO" id="GO:0006629">
    <property type="term" value="P:lipid metabolic process"/>
    <property type="evidence" value="ECO:0007669"/>
    <property type="project" value="UniProtKB-KW"/>
</dbReference>
<evidence type="ECO:0000256" key="3">
    <source>
        <dbReference type="ARBA" id="ARBA00022692"/>
    </source>
</evidence>
<dbReference type="OrthoDB" id="3990054at2759"/>
<comment type="caution">
    <text evidence="10">The sequence shown here is derived from an EMBL/GenBank/DDBJ whole genome shotgun (WGS) entry which is preliminary data.</text>
</comment>
<evidence type="ECO:0000256" key="7">
    <source>
        <dbReference type="ARBA" id="ARBA00023136"/>
    </source>
</evidence>
<dbReference type="AlphaFoldDB" id="A0A8T1MS93"/>
<organism evidence="10 11">
    <name type="scientific">Clonorchis sinensis</name>
    <name type="common">Chinese liver fluke</name>
    <dbReference type="NCBI Taxonomy" id="79923"/>
    <lineage>
        <taxon>Eukaryota</taxon>
        <taxon>Metazoa</taxon>
        <taxon>Spiralia</taxon>
        <taxon>Lophotrochozoa</taxon>
        <taxon>Platyhelminthes</taxon>
        <taxon>Trematoda</taxon>
        <taxon>Digenea</taxon>
        <taxon>Opisthorchiida</taxon>
        <taxon>Opisthorchiata</taxon>
        <taxon>Opisthorchiidae</taxon>
        <taxon>Clonorchis</taxon>
    </lineage>
</organism>
<feature type="transmembrane region" description="Helical" evidence="9">
    <location>
        <begin position="138"/>
        <end position="156"/>
    </location>
</feature>
<keyword evidence="5 9" id="KW-1133">Transmembrane helix</keyword>
<evidence type="ECO:0000256" key="6">
    <source>
        <dbReference type="ARBA" id="ARBA00023098"/>
    </source>
</evidence>
<dbReference type="InterPro" id="IPR009617">
    <property type="entry name" value="Seipin"/>
</dbReference>
<dbReference type="GO" id="GO:0140042">
    <property type="term" value="P:lipid droplet formation"/>
    <property type="evidence" value="ECO:0007669"/>
    <property type="project" value="UniProtKB-ARBA"/>
</dbReference>
<reference evidence="10 11" key="1">
    <citation type="journal article" date="2018" name="Biotechnol. Adv.">
        <title>Improved genomic resources and new bioinformatic workflow for the carcinogenic parasite Clonorchis sinensis: Biotechnological implications.</title>
        <authorList>
            <person name="Wang D."/>
            <person name="Korhonen P.K."/>
            <person name="Gasser R.B."/>
            <person name="Young N.D."/>
        </authorList>
    </citation>
    <scope>NUCLEOTIDE SEQUENCE [LARGE SCALE GENOMIC DNA]</scope>
    <source>
        <strain evidence="10">Cs-k2</strain>
    </source>
</reference>
<gene>
    <name evidence="10" type="ORF">CSKR_203996</name>
</gene>
<dbReference type="GO" id="GO:0005789">
    <property type="term" value="C:endoplasmic reticulum membrane"/>
    <property type="evidence" value="ECO:0007669"/>
    <property type="project" value="UniProtKB-SubCell"/>
</dbReference>
<comment type="subcellular location">
    <subcellularLocation>
        <location evidence="1">Endoplasmic reticulum membrane</location>
        <topology evidence="1">Multi-pass membrane protein</topology>
    </subcellularLocation>
</comment>
<keyword evidence="4" id="KW-0256">Endoplasmic reticulum</keyword>
<dbReference type="CDD" id="cd23995">
    <property type="entry name" value="Seipin_BSCL2_like"/>
    <property type="match status" value="1"/>
</dbReference>
<dbReference type="Pfam" id="PF06775">
    <property type="entry name" value="Seipin"/>
    <property type="match status" value="1"/>
</dbReference>
<keyword evidence="3 9" id="KW-0812">Transmembrane</keyword>
<evidence type="ECO:0000256" key="9">
    <source>
        <dbReference type="SAM" id="Phobius"/>
    </source>
</evidence>
<dbReference type="Proteomes" id="UP000286415">
    <property type="component" value="Unassembled WGS sequence"/>
</dbReference>
<keyword evidence="7 9" id="KW-0472">Membrane</keyword>
<evidence type="ECO:0000313" key="10">
    <source>
        <dbReference type="EMBL" id="KAG5452043.1"/>
    </source>
</evidence>
<sequence length="277" mass="30665">MNPLVSTVLGYASVFSVVELGTLISCGILSALIRYMTIPNVVWEQSLDFTFNTTCPGGARTLNNMCSFPRAEFPLAFDSEPVLTVGQEYAIGAHLHFPDSDNNRLSGMSILTLELVDNAENTIKMFRKPFSVPYRSKMVRLAKLLLLLPLYVIDLIDEEIHVFLPLASGFKHTQDSPVSMGRVTIESLKLEWSFATIAFNARLTGIQGFLYYWPWVSSALLAVSMFSSLNIFYLLLGYYRYTQPTNGTLSPQSIAPSSNVPAVPAKTPSDSEVVQSL</sequence>
<evidence type="ECO:0000256" key="4">
    <source>
        <dbReference type="ARBA" id="ARBA00022824"/>
    </source>
</evidence>
<keyword evidence="11" id="KW-1185">Reference proteome</keyword>
<reference evidence="10 11" key="2">
    <citation type="journal article" date="2021" name="Genomics">
        <title>High-quality reference genome for Clonorchis sinensis.</title>
        <authorList>
            <person name="Young N.D."/>
            <person name="Stroehlein A.J."/>
            <person name="Kinkar L."/>
            <person name="Wang T."/>
            <person name="Sohn W.M."/>
            <person name="Chang B.C.H."/>
            <person name="Kaur P."/>
            <person name="Weisz D."/>
            <person name="Dudchenko O."/>
            <person name="Aiden E.L."/>
            <person name="Korhonen P.K."/>
            <person name="Gasser R.B."/>
        </authorList>
    </citation>
    <scope>NUCLEOTIDE SEQUENCE [LARGE SCALE GENOMIC DNA]</scope>
    <source>
        <strain evidence="10">Cs-k2</strain>
    </source>
</reference>
<feature type="region of interest" description="Disordered" evidence="8">
    <location>
        <begin position="252"/>
        <end position="277"/>
    </location>
</feature>